<dbReference type="RefSeq" id="WP_097043441.1">
    <property type="nucleotide sequence ID" value="NZ_OBEK01000006.1"/>
</dbReference>
<keyword evidence="3" id="KW-0520">NAD</keyword>
<dbReference type="PANTHER" id="PTHR10996:SF178">
    <property type="entry name" value="2-HYDROXYACID DEHYDROGENASE YGL185C-RELATED"/>
    <property type="match status" value="1"/>
</dbReference>
<dbReference type="Pfam" id="PF00389">
    <property type="entry name" value="2-Hacid_dh"/>
    <property type="match status" value="1"/>
</dbReference>
<dbReference type="SUPFAM" id="SSF52283">
    <property type="entry name" value="Formate/glycerate dehydrogenase catalytic domain-like"/>
    <property type="match status" value="1"/>
</dbReference>
<evidence type="ECO:0000313" key="8">
    <source>
        <dbReference type="Proteomes" id="UP000219356"/>
    </source>
</evidence>
<name>A0A285P8D8_9BACI</name>
<evidence type="ECO:0000259" key="5">
    <source>
        <dbReference type="Pfam" id="PF00389"/>
    </source>
</evidence>
<dbReference type="InterPro" id="IPR036291">
    <property type="entry name" value="NAD(P)-bd_dom_sf"/>
</dbReference>
<evidence type="ECO:0000256" key="1">
    <source>
        <dbReference type="ARBA" id="ARBA00005854"/>
    </source>
</evidence>
<organism evidence="7 8">
    <name type="scientific">Terribacillus aidingensis</name>
    <dbReference type="NCBI Taxonomy" id="586416"/>
    <lineage>
        <taxon>Bacteria</taxon>
        <taxon>Bacillati</taxon>
        <taxon>Bacillota</taxon>
        <taxon>Bacilli</taxon>
        <taxon>Bacillales</taxon>
        <taxon>Bacillaceae</taxon>
        <taxon>Terribacillus</taxon>
    </lineage>
</organism>
<dbReference type="GO" id="GO:0005829">
    <property type="term" value="C:cytosol"/>
    <property type="evidence" value="ECO:0007669"/>
    <property type="project" value="TreeGrafter"/>
</dbReference>
<evidence type="ECO:0000259" key="6">
    <source>
        <dbReference type="Pfam" id="PF02826"/>
    </source>
</evidence>
<dbReference type="InterPro" id="IPR029753">
    <property type="entry name" value="D-isomer_DH_CS"/>
</dbReference>
<dbReference type="InterPro" id="IPR050223">
    <property type="entry name" value="D-isomer_2-hydroxyacid_DH"/>
</dbReference>
<dbReference type="GO" id="GO:0030267">
    <property type="term" value="F:glyoxylate reductase (NADPH) activity"/>
    <property type="evidence" value="ECO:0007669"/>
    <property type="project" value="TreeGrafter"/>
</dbReference>
<keyword evidence="2 4" id="KW-0560">Oxidoreductase</keyword>
<dbReference type="InterPro" id="IPR006139">
    <property type="entry name" value="D-isomer_2_OHA_DH_cat_dom"/>
</dbReference>
<dbReference type="SUPFAM" id="SSF51735">
    <property type="entry name" value="NAD(P)-binding Rossmann-fold domains"/>
    <property type="match status" value="1"/>
</dbReference>
<evidence type="ECO:0000313" key="7">
    <source>
        <dbReference type="EMBL" id="SNZ17473.1"/>
    </source>
</evidence>
<dbReference type="OrthoDB" id="9805416at2"/>
<dbReference type="Proteomes" id="UP000219356">
    <property type="component" value="Unassembled WGS sequence"/>
</dbReference>
<dbReference type="GO" id="GO:0051287">
    <property type="term" value="F:NAD binding"/>
    <property type="evidence" value="ECO:0007669"/>
    <property type="project" value="InterPro"/>
</dbReference>
<accession>A0A285P8D8</accession>
<dbReference type="FunFam" id="3.40.50.720:FF:000041">
    <property type="entry name" value="D-3-phosphoglycerate dehydrogenase"/>
    <property type="match status" value="1"/>
</dbReference>
<evidence type="ECO:0000256" key="4">
    <source>
        <dbReference type="RuleBase" id="RU003719"/>
    </source>
</evidence>
<gene>
    <name evidence="7" type="ORF">SAMN05421503_3249</name>
</gene>
<evidence type="ECO:0000256" key="3">
    <source>
        <dbReference type="ARBA" id="ARBA00023027"/>
    </source>
</evidence>
<dbReference type="Pfam" id="PF02826">
    <property type="entry name" value="2-Hacid_dh_C"/>
    <property type="match status" value="1"/>
</dbReference>
<reference evidence="8" key="1">
    <citation type="submission" date="2017-09" db="EMBL/GenBank/DDBJ databases">
        <authorList>
            <person name="Varghese N."/>
            <person name="Submissions S."/>
        </authorList>
    </citation>
    <scope>NUCLEOTIDE SEQUENCE [LARGE SCALE GENOMIC DNA]</scope>
    <source>
        <strain evidence="8">CGMCC 1.8913</strain>
    </source>
</reference>
<dbReference type="GO" id="GO:0004617">
    <property type="term" value="F:phosphoglycerate dehydrogenase activity"/>
    <property type="evidence" value="ECO:0007669"/>
    <property type="project" value="UniProtKB-ARBA"/>
</dbReference>
<dbReference type="EMBL" id="OBEK01000006">
    <property type="protein sequence ID" value="SNZ17473.1"/>
    <property type="molecule type" value="Genomic_DNA"/>
</dbReference>
<dbReference type="AlphaFoldDB" id="A0A285P8D8"/>
<dbReference type="CDD" id="cd12167">
    <property type="entry name" value="2-Hacid_dh_8"/>
    <property type="match status" value="1"/>
</dbReference>
<dbReference type="Gene3D" id="3.40.50.720">
    <property type="entry name" value="NAD(P)-binding Rossmann-like Domain"/>
    <property type="match status" value="2"/>
</dbReference>
<evidence type="ECO:0000256" key="2">
    <source>
        <dbReference type="ARBA" id="ARBA00023002"/>
    </source>
</evidence>
<dbReference type="InterPro" id="IPR006140">
    <property type="entry name" value="D-isomer_DH_NAD-bd"/>
</dbReference>
<dbReference type="GO" id="GO:0047545">
    <property type="term" value="F:(S)-2-hydroxyglutarate dehydrogenase activity"/>
    <property type="evidence" value="ECO:0007669"/>
    <property type="project" value="UniProtKB-ARBA"/>
</dbReference>
<comment type="similarity">
    <text evidence="1 4">Belongs to the D-isomer specific 2-hydroxyacid dehydrogenase family.</text>
</comment>
<feature type="domain" description="D-isomer specific 2-hydroxyacid dehydrogenase NAD-binding" evidence="6">
    <location>
        <begin position="118"/>
        <end position="291"/>
    </location>
</feature>
<dbReference type="GO" id="GO:0016618">
    <property type="term" value="F:hydroxypyruvate reductase [NAD(P)H] activity"/>
    <property type="evidence" value="ECO:0007669"/>
    <property type="project" value="TreeGrafter"/>
</dbReference>
<sequence length="331" mass="36946">MVKGLYIMNQASFELVYPKTVRKEIETLSDIYKQPLTNHQLQQDLSVLHEAEVIFSGWGGPKLDQTLLAAAPNLKAFFYAAGSLKHIVTKAAWDRDILLTNAVKANAVPVAEYTLSQILFCLKKGWTFTRSIRRNKQYPVKTNDVLGAFGSTIGIVSLSTVGRMVCELLKSFDVHVIAYDPYIKAEEAAKLGAKLCSLEEIFSQSDIVSLHTPLLEETKGMIGKELMSQMRPSASMINTSRGAIVKEAEMLEVLQERPDITAVLDVTSPEPPHTDSPLYILDNVILTPHLAGSAGKECGRMGYCMLEEFKRYVKKEPLQWQVKETYFDILA</sequence>
<dbReference type="PANTHER" id="PTHR10996">
    <property type="entry name" value="2-HYDROXYACID DEHYDROGENASE-RELATED"/>
    <property type="match status" value="1"/>
</dbReference>
<proteinExistence type="inferred from homology"/>
<protein>
    <submittedName>
        <fullName evidence="7">Phosphoglycerate dehydrogenase</fullName>
    </submittedName>
</protein>
<keyword evidence="8" id="KW-1185">Reference proteome</keyword>
<dbReference type="PROSITE" id="PS00670">
    <property type="entry name" value="D_2_HYDROXYACID_DH_2"/>
    <property type="match status" value="1"/>
</dbReference>
<dbReference type="GO" id="GO:0006564">
    <property type="term" value="P:L-serine biosynthetic process"/>
    <property type="evidence" value="ECO:0007669"/>
    <property type="project" value="UniProtKB-ARBA"/>
</dbReference>
<feature type="domain" description="D-isomer specific 2-hydroxyacid dehydrogenase catalytic" evidence="5">
    <location>
        <begin position="38"/>
        <end position="322"/>
    </location>
</feature>